<evidence type="ECO:0000256" key="1">
    <source>
        <dbReference type="SAM" id="MobiDB-lite"/>
    </source>
</evidence>
<feature type="transmembrane region" description="Helical" evidence="2">
    <location>
        <begin position="78"/>
        <end position="99"/>
    </location>
</feature>
<evidence type="ECO:0000256" key="2">
    <source>
        <dbReference type="SAM" id="Phobius"/>
    </source>
</evidence>
<dbReference type="Proteomes" id="UP000831390">
    <property type="component" value="Chromosome"/>
</dbReference>
<feature type="transmembrane region" description="Helical" evidence="2">
    <location>
        <begin position="328"/>
        <end position="345"/>
    </location>
</feature>
<proteinExistence type="predicted"/>
<keyword evidence="2" id="KW-1133">Transmembrane helix</keyword>
<protein>
    <recommendedName>
        <fullName evidence="5">Glycosyltransferase RgtA/B/C/D-like domain-containing protein</fullName>
    </recommendedName>
</protein>
<feature type="transmembrane region" description="Helical" evidence="2">
    <location>
        <begin position="296"/>
        <end position="316"/>
    </location>
</feature>
<gene>
    <name evidence="3" type="ORF">MTP16_04640</name>
</gene>
<keyword evidence="2" id="KW-0472">Membrane</keyword>
<name>A0ABY4B7V0_9BACT</name>
<organism evidence="3 4">
    <name type="scientific">Hymenobacter monticola</name>
    <dbReference type="NCBI Taxonomy" id="1705399"/>
    <lineage>
        <taxon>Bacteria</taxon>
        <taxon>Pseudomonadati</taxon>
        <taxon>Bacteroidota</taxon>
        <taxon>Cytophagia</taxon>
        <taxon>Cytophagales</taxon>
        <taxon>Hymenobacteraceae</taxon>
        <taxon>Hymenobacter</taxon>
    </lineage>
</organism>
<dbReference type="RefSeq" id="WP_243516326.1">
    <property type="nucleotide sequence ID" value="NZ_CP094534.1"/>
</dbReference>
<feature type="region of interest" description="Disordered" evidence="1">
    <location>
        <begin position="546"/>
        <end position="567"/>
    </location>
</feature>
<feature type="transmembrane region" description="Helical" evidence="2">
    <location>
        <begin position="12"/>
        <end position="31"/>
    </location>
</feature>
<feature type="transmembrane region" description="Helical" evidence="2">
    <location>
        <begin position="194"/>
        <end position="216"/>
    </location>
</feature>
<reference evidence="3 4" key="1">
    <citation type="submission" date="2022-03" db="EMBL/GenBank/DDBJ databases">
        <title>Hymenobactersp. isolated from the air.</title>
        <authorList>
            <person name="Won M."/>
            <person name="Kwon S.-W."/>
        </authorList>
    </citation>
    <scope>NUCLEOTIDE SEQUENCE [LARGE SCALE GENOMIC DNA]</scope>
    <source>
        <strain evidence="3 4">KACC 22596</strain>
    </source>
</reference>
<evidence type="ECO:0008006" key="5">
    <source>
        <dbReference type="Google" id="ProtNLM"/>
    </source>
</evidence>
<feature type="transmembrane region" description="Helical" evidence="2">
    <location>
        <begin position="160"/>
        <end position="188"/>
    </location>
</feature>
<sequence length="567" mass="64496">MKELLRTKTFLVWILPALLIGLTGILFGYYYESNDDVAITQVMRGQAAPGPVGNLHLYFHGLSFLLAALYKIAPLVPWFGITLYLLLYSSLVLLYHVLFEVLQPRMSALAMGSCFALLYWFAWQETALLMNFTRLPVLLVGSGVLFAAHRGGKWSALGIGMVAVVLGWCIRPSAGILGLVAAIPGAWWLSRFRAVVPVLSAGGLMVMGSVLISSSYTPVEKTYRRLDVWKASYSDFLLYQTKPVTKADSLGILSVQHWSLGDSTVVNEQLFQRVFHFDQDIFVRQTILHKAFASFYVLRDYYALLVLFPMAVGLWLSWNKKWLQNWEFWLAQIAFTALLLVLTIAMKLPLRVASPLLSVWTAGIVIYIAQRSLGPLRLPAVWRWALYAILPLFSYKLWRDSREYKLSQAQNEAYLKQIYALAQHKTLVSAGVEWAYEMLSPFTTYELSDKPVVTLMSWLTLEPSLVELRNQLTGTRDFEESLKRLAVKPGVIWIIRDEYAAYLRRYTHMHRPQSSVVLEPTLQRVIAANPEFARVYTVRLRPRQPEKQVVKANNTADLSDEKSTHAQ</sequence>
<evidence type="ECO:0000313" key="3">
    <source>
        <dbReference type="EMBL" id="UOE34944.1"/>
    </source>
</evidence>
<evidence type="ECO:0000313" key="4">
    <source>
        <dbReference type="Proteomes" id="UP000831390"/>
    </source>
</evidence>
<accession>A0ABY4B7V0</accession>
<dbReference type="EMBL" id="CP094534">
    <property type="protein sequence ID" value="UOE34944.1"/>
    <property type="molecule type" value="Genomic_DNA"/>
</dbReference>
<feature type="transmembrane region" description="Helical" evidence="2">
    <location>
        <begin position="352"/>
        <end position="369"/>
    </location>
</feature>
<feature type="transmembrane region" description="Helical" evidence="2">
    <location>
        <begin position="106"/>
        <end position="122"/>
    </location>
</feature>
<keyword evidence="4" id="KW-1185">Reference proteome</keyword>
<keyword evidence="2" id="KW-0812">Transmembrane</keyword>
<feature type="transmembrane region" description="Helical" evidence="2">
    <location>
        <begin position="381"/>
        <end position="398"/>
    </location>
</feature>
<feature type="transmembrane region" description="Helical" evidence="2">
    <location>
        <begin position="128"/>
        <end position="148"/>
    </location>
</feature>